<reference evidence="2" key="1">
    <citation type="submission" date="2016-11" db="UniProtKB">
        <authorList>
            <consortium name="WormBaseParasite"/>
        </authorList>
    </citation>
    <scope>IDENTIFICATION</scope>
</reference>
<name>A0A1I8FCH7_9PLAT</name>
<accession>A0A1I8FCH7</accession>
<evidence type="ECO:0000313" key="1">
    <source>
        <dbReference type="Proteomes" id="UP000095280"/>
    </source>
</evidence>
<proteinExistence type="predicted"/>
<dbReference type="AlphaFoldDB" id="A0A1I8FCH7"/>
<sequence>MRSAGGTAVRTVTARRPKSGLWWCASRQLRTQLLTEDNRMA</sequence>
<dbReference type="WBParaSite" id="maker-unitig_29127-snap-gene-0.3-mRNA-1">
    <property type="protein sequence ID" value="maker-unitig_29127-snap-gene-0.3-mRNA-1"/>
    <property type="gene ID" value="maker-unitig_29127-snap-gene-0.3"/>
</dbReference>
<keyword evidence="1" id="KW-1185">Reference proteome</keyword>
<evidence type="ECO:0000313" key="2">
    <source>
        <dbReference type="WBParaSite" id="maker-unitig_29127-snap-gene-0.3-mRNA-1"/>
    </source>
</evidence>
<organism evidence="1 2">
    <name type="scientific">Macrostomum lignano</name>
    <dbReference type="NCBI Taxonomy" id="282301"/>
    <lineage>
        <taxon>Eukaryota</taxon>
        <taxon>Metazoa</taxon>
        <taxon>Spiralia</taxon>
        <taxon>Lophotrochozoa</taxon>
        <taxon>Platyhelminthes</taxon>
        <taxon>Rhabditophora</taxon>
        <taxon>Macrostomorpha</taxon>
        <taxon>Macrostomida</taxon>
        <taxon>Macrostomidae</taxon>
        <taxon>Macrostomum</taxon>
    </lineage>
</organism>
<protein>
    <submittedName>
        <fullName evidence="2">Uncharacterized protein</fullName>
    </submittedName>
</protein>
<dbReference type="Proteomes" id="UP000095280">
    <property type="component" value="Unplaced"/>
</dbReference>